<dbReference type="InterPro" id="IPR036926">
    <property type="entry name" value="Thymidate_synth/dCMP_Mease_sf"/>
</dbReference>
<keyword evidence="2" id="KW-0963">Cytoplasm</keyword>
<dbReference type="PROSITE" id="PS00091">
    <property type="entry name" value="THYMIDYLATE_SYNTHASE"/>
    <property type="match status" value="1"/>
</dbReference>
<dbReference type="Pfam" id="PF00303">
    <property type="entry name" value="Thymidylat_synt"/>
    <property type="match status" value="1"/>
</dbReference>
<dbReference type="GO" id="GO:0006231">
    <property type="term" value="P:dTMP biosynthetic process"/>
    <property type="evidence" value="ECO:0007669"/>
    <property type="project" value="InterPro"/>
</dbReference>
<evidence type="ECO:0000256" key="1">
    <source>
        <dbReference type="ARBA" id="ARBA00011947"/>
    </source>
</evidence>
<dbReference type="PANTHER" id="PTHR11548:SF9">
    <property type="entry name" value="THYMIDYLATE SYNTHASE"/>
    <property type="match status" value="1"/>
</dbReference>
<keyword evidence="4" id="KW-0808">Transferase</keyword>
<reference evidence="7" key="1">
    <citation type="journal article" date="2015" name="Nature">
        <title>Complex archaea that bridge the gap between prokaryotes and eukaryotes.</title>
        <authorList>
            <person name="Spang A."/>
            <person name="Saw J.H."/>
            <person name="Jorgensen S.L."/>
            <person name="Zaremba-Niedzwiedzka K."/>
            <person name="Martijn J."/>
            <person name="Lind A.E."/>
            <person name="van Eijk R."/>
            <person name="Schleper C."/>
            <person name="Guy L."/>
            <person name="Ettema T.J."/>
        </authorList>
    </citation>
    <scope>NUCLEOTIDE SEQUENCE</scope>
</reference>
<evidence type="ECO:0000256" key="5">
    <source>
        <dbReference type="ARBA" id="ARBA00022727"/>
    </source>
</evidence>
<evidence type="ECO:0000259" key="6">
    <source>
        <dbReference type="Pfam" id="PF00303"/>
    </source>
</evidence>
<feature type="non-terminal residue" evidence="7">
    <location>
        <position position="1"/>
    </location>
</feature>
<dbReference type="InterPro" id="IPR000398">
    <property type="entry name" value="Thymidylate_synthase"/>
</dbReference>
<dbReference type="NCBIfam" id="NF002497">
    <property type="entry name" value="PRK01827.1-3"/>
    <property type="match status" value="1"/>
</dbReference>
<organism evidence="7">
    <name type="scientific">marine sediment metagenome</name>
    <dbReference type="NCBI Taxonomy" id="412755"/>
    <lineage>
        <taxon>unclassified sequences</taxon>
        <taxon>metagenomes</taxon>
        <taxon>ecological metagenomes</taxon>
    </lineage>
</organism>
<evidence type="ECO:0000313" key="7">
    <source>
        <dbReference type="EMBL" id="KKL03946.1"/>
    </source>
</evidence>
<accession>A0A0F9CE34</accession>
<dbReference type="InterPro" id="IPR020940">
    <property type="entry name" value="Thymidylate_synthase_AS"/>
</dbReference>
<sequence length="244" mass="28213">IGTFRTFGNELRFDLTEGFPIVTTKKLNFKAAAHETLWFISGDTNIKYLQDNGIKIWNEWADKDGNLGPVYGKQWRRWEGRPYESDAVVDQLDRIIQQIKSDPDSRRHLISAWNPSELSRMKLPPCHLLYQFYVSEGKLSTFVFMRSVDCFLGLPFDIVDYALLTQMVAQVTDLEPQELIFYLGDTHIYKNHIEQVKLQLTREPKPLPKVRLSPGIENIDDFTFGDIVLLDYEAHPHIPGKVAV</sequence>
<dbReference type="AlphaFoldDB" id="A0A0F9CE34"/>
<feature type="domain" description="Thymidylate synthase/dCMP hydroxymethylase" evidence="6">
    <location>
        <begin position="2"/>
        <end position="244"/>
    </location>
</feature>
<dbReference type="GO" id="GO:0004799">
    <property type="term" value="F:thymidylate synthase activity"/>
    <property type="evidence" value="ECO:0007669"/>
    <property type="project" value="UniProtKB-EC"/>
</dbReference>
<name>A0A0F9CE34_9ZZZZ</name>
<evidence type="ECO:0000256" key="2">
    <source>
        <dbReference type="ARBA" id="ARBA00022490"/>
    </source>
</evidence>
<evidence type="ECO:0000256" key="4">
    <source>
        <dbReference type="ARBA" id="ARBA00022679"/>
    </source>
</evidence>
<evidence type="ECO:0000256" key="3">
    <source>
        <dbReference type="ARBA" id="ARBA00022603"/>
    </source>
</evidence>
<protein>
    <recommendedName>
        <fullName evidence="1">thymidylate synthase</fullName>
        <ecNumber evidence="1">2.1.1.45</ecNumber>
    </recommendedName>
</protein>
<dbReference type="GO" id="GO:0032259">
    <property type="term" value="P:methylation"/>
    <property type="evidence" value="ECO:0007669"/>
    <property type="project" value="UniProtKB-KW"/>
</dbReference>
<keyword evidence="5" id="KW-0545">Nucleotide biosynthesis</keyword>
<dbReference type="PRINTS" id="PR00108">
    <property type="entry name" value="THYMDSNTHASE"/>
</dbReference>
<dbReference type="PANTHER" id="PTHR11548">
    <property type="entry name" value="THYMIDYLATE SYNTHASE 1"/>
    <property type="match status" value="1"/>
</dbReference>
<dbReference type="GO" id="GO:0005829">
    <property type="term" value="C:cytosol"/>
    <property type="evidence" value="ECO:0007669"/>
    <property type="project" value="TreeGrafter"/>
</dbReference>
<dbReference type="NCBIfam" id="TIGR03284">
    <property type="entry name" value="thym_sym"/>
    <property type="match status" value="1"/>
</dbReference>
<dbReference type="InterPro" id="IPR045097">
    <property type="entry name" value="Thymidate_synth/dCMP_Mease"/>
</dbReference>
<dbReference type="CDD" id="cd00351">
    <property type="entry name" value="TS_Pyrimidine_HMase"/>
    <property type="match status" value="1"/>
</dbReference>
<proteinExistence type="inferred from homology"/>
<comment type="caution">
    <text evidence="7">The sequence shown here is derived from an EMBL/GenBank/DDBJ whole genome shotgun (WGS) entry which is preliminary data.</text>
</comment>
<dbReference type="SUPFAM" id="SSF55831">
    <property type="entry name" value="Thymidylate synthase/dCMP hydroxymethylase"/>
    <property type="match status" value="1"/>
</dbReference>
<dbReference type="HAMAP" id="MF_00008">
    <property type="entry name" value="Thymidy_synth_bact"/>
    <property type="match status" value="1"/>
</dbReference>
<dbReference type="EC" id="2.1.1.45" evidence="1"/>
<gene>
    <name evidence="7" type="ORF">LCGC14_2620980</name>
</gene>
<dbReference type="InterPro" id="IPR023451">
    <property type="entry name" value="Thymidate_synth/dCMP_Mease_dom"/>
</dbReference>
<keyword evidence="3" id="KW-0489">Methyltransferase</keyword>
<dbReference type="Gene3D" id="3.30.572.10">
    <property type="entry name" value="Thymidylate synthase/dCMP hydroxymethylase domain"/>
    <property type="match status" value="1"/>
</dbReference>
<dbReference type="EMBL" id="LAZR01044726">
    <property type="protein sequence ID" value="KKL03946.1"/>
    <property type="molecule type" value="Genomic_DNA"/>
</dbReference>